<dbReference type="GeneID" id="18162206"/>
<dbReference type="HOGENOM" id="CLU_003676_1_0_1"/>
<evidence type="ECO:0000313" key="5">
    <source>
        <dbReference type="Proteomes" id="UP000001610"/>
    </source>
</evidence>
<dbReference type="OMA" id="HAYIACE"/>
<keyword evidence="5" id="KW-1185">Reference proteome</keyword>
<feature type="compositionally biased region" description="Acidic residues" evidence="3">
    <location>
        <begin position="1155"/>
        <end position="1169"/>
    </location>
</feature>
<feature type="compositionally biased region" description="Acidic residues" evidence="3">
    <location>
        <begin position="1195"/>
        <end position="1207"/>
    </location>
</feature>
<dbReference type="FunCoup" id="G3J7Q1">
    <property type="interactions" value="949"/>
</dbReference>
<dbReference type="InParanoid" id="G3J7Q1"/>
<evidence type="ECO:0000313" key="4">
    <source>
        <dbReference type="EMBL" id="EGX95517.1"/>
    </source>
</evidence>
<feature type="region of interest" description="Disordered" evidence="3">
    <location>
        <begin position="757"/>
        <end position="791"/>
    </location>
</feature>
<keyword evidence="2" id="KW-0131">Cell cycle</keyword>
<dbReference type="KEGG" id="cmt:CCM_00171"/>
<feature type="region of interest" description="Disordered" evidence="3">
    <location>
        <begin position="1050"/>
        <end position="1229"/>
    </location>
</feature>
<feature type="compositionally biased region" description="Basic and acidic residues" evidence="3">
    <location>
        <begin position="772"/>
        <end position="784"/>
    </location>
</feature>
<dbReference type="PANTHER" id="PTHR12634:SF8">
    <property type="entry name" value="FIERY MOUNTAIN, ISOFORM D"/>
    <property type="match status" value="1"/>
</dbReference>
<dbReference type="VEuPathDB" id="FungiDB:CCM_00171"/>
<gene>
    <name evidence="4" type="ORF">CCM_00171</name>
</gene>
<dbReference type="Proteomes" id="UP000001610">
    <property type="component" value="Unassembled WGS sequence"/>
</dbReference>
<comment type="similarity">
    <text evidence="1">Belongs to the SAPS family.</text>
</comment>
<dbReference type="Pfam" id="PF04499">
    <property type="entry name" value="SAPS"/>
    <property type="match status" value="1"/>
</dbReference>
<feature type="compositionally biased region" description="Low complexity" evidence="3">
    <location>
        <begin position="1102"/>
        <end position="1115"/>
    </location>
</feature>
<feature type="region of interest" description="Disordered" evidence="3">
    <location>
        <begin position="1"/>
        <end position="27"/>
    </location>
</feature>
<name>G3J7Q1_CORMM</name>
<feature type="compositionally biased region" description="Polar residues" evidence="3">
    <location>
        <begin position="276"/>
        <end position="287"/>
    </location>
</feature>
<dbReference type="GO" id="GO:0019888">
    <property type="term" value="F:protein phosphatase regulator activity"/>
    <property type="evidence" value="ECO:0007669"/>
    <property type="project" value="TreeGrafter"/>
</dbReference>
<feature type="compositionally biased region" description="Basic and acidic residues" evidence="3">
    <location>
        <begin position="1170"/>
        <end position="1179"/>
    </location>
</feature>
<evidence type="ECO:0000256" key="2">
    <source>
        <dbReference type="ARBA" id="ARBA00023306"/>
    </source>
</evidence>
<evidence type="ECO:0000256" key="1">
    <source>
        <dbReference type="ARBA" id="ARBA00006180"/>
    </source>
</evidence>
<dbReference type="GO" id="GO:0019903">
    <property type="term" value="F:protein phosphatase binding"/>
    <property type="evidence" value="ECO:0007669"/>
    <property type="project" value="InterPro"/>
</dbReference>
<feature type="compositionally biased region" description="Acidic residues" evidence="3">
    <location>
        <begin position="1057"/>
        <end position="1072"/>
    </location>
</feature>
<sequence length="1317" mass="144223">MVPENRATQIEHRPTLKQAGRLALGPPRQVRYSQRKAPVSFLPASANPSPRMPSRFPCQLPHRYPPPQDYHARDTHLVARRNRPPSALHPTDAAPAFAFVPCRHPCLHPFGPNPPRRHHHHNPRVEPNAPPIVVAPDLDAIASASTTTSAALFEPALPASAPRVPAPSPALALACPAPPTERTFTMFWRFGGYANISTIDTILDKTDFTLEELLDESDLIQELKQHNSKLIEYLREDAILKRLLEYVVAPRLETFETPQDNVEESRGRNRLMTFSRPRTSSRNTDSASYDDQEQEKRRNRYALVACEILSSDTWSIYESLVDNKQLIKSFWDFLSRPAPLDPLQASYFTKVNESLFEKKTEEMIALLRSLPNAVSDMLKHVECPMIMDLLLKIIAMDRTEGGHGIVEWLYTKNIISTLLSFISPEHSWVVQTAAGDFIKAIITISANASQNEQQCIGPNELTRQLVSDECVQQLISYMLHGGNPLTVGVGIIIEVIRKNNSDYDPDVLAEAETEPSSRDPIYLGTLLRLFADNVPNFMSLIMQDPAQANGLASTFGKKLEPLGFDRFKTCELMAELLHCSNMGLLNEIGSEQLISARDLERQRMRDAGLLFPVREDETAGDNLTMRRQGMPGEGRRLEVMNPNEDGFEEVDGATEEAQKQEKPSIVALKDEDDDFVDEPLTSPRLDTTKITEKQYENPELIVAPLSPSKASYAELDKSVVSSTASEFAKPTVLEDAATTEGEENKAETSAATVDGITRDTGKLDVASPNDRSALERELSPHPEDTPAPLFSAPRAPEPPMENDGLAWDDIKQVVEPSEIIIAHVPEAPTAPDVDMPGELVVGDYLKQQFVEHRVVPTILSFFFKYPWNNFLHNVVYDVVQQVFNGPMDRGYNPTLAVSLFEAADITTAIIDGQQASDESQAKTKTRMGYMGHLTLIAEEVVKFTERHPPELLSETVLDKVMSAGWINYVEGALAETRERDNAILGGVRPEVALGQRASIGPGGIGGLTGLSNTPAGATGLAEAGLNGGMDLSDNNAGGIGPFAISGGTLISGFGSSSDEDDDDGEGEDEDVNTEFRSYEQGGPHDPPSIPPPPPPPPPLNIPPSRARLQLAARLAMHQKSREDNAAFGGGSFHGFDDDDDDDNDDDTRNRSDPFADVDDDDLDDDLDDDEPRHRDDRGGWWRGVVSRAAGAGAGADDDADSDDEEFGDFAMAEEERGGSIAGKDEETTPDRVLLKPLAVNPVKEAARGLSGLWPFGSRAETTAADKATPETEEEDSEVVVPRAAASAADKGGGGPVEAKEGIRRTSIEEVDDDEVIN</sequence>
<feature type="compositionally biased region" description="Acidic residues" evidence="3">
    <location>
        <begin position="1308"/>
        <end position="1317"/>
    </location>
</feature>
<dbReference type="GO" id="GO:0005634">
    <property type="term" value="C:nucleus"/>
    <property type="evidence" value="ECO:0007669"/>
    <property type="project" value="TreeGrafter"/>
</dbReference>
<evidence type="ECO:0000256" key="3">
    <source>
        <dbReference type="SAM" id="MobiDB-lite"/>
    </source>
</evidence>
<feature type="compositionally biased region" description="Acidic residues" evidence="3">
    <location>
        <begin position="1136"/>
        <end position="1145"/>
    </location>
</feature>
<feature type="compositionally biased region" description="Basic and acidic residues" evidence="3">
    <location>
        <begin position="1213"/>
        <end position="1229"/>
    </location>
</feature>
<dbReference type="EMBL" id="JH126399">
    <property type="protein sequence ID" value="EGX95517.1"/>
    <property type="molecule type" value="Genomic_DNA"/>
</dbReference>
<dbReference type="RefSeq" id="XP_006665394.1">
    <property type="nucleotide sequence ID" value="XM_006665331.1"/>
</dbReference>
<protein>
    <submittedName>
        <fullName evidence="4">SIT4 phosphatase-associated protein</fullName>
    </submittedName>
</protein>
<dbReference type="OrthoDB" id="295029at2759"/>
<accession>G3J7Q1</accession>
<dbReference type="eggNOG" id="KOG2073">
    <property type="taxonomic scope" value="Eukaryota"/>
</dbReference>
<feature type="compositionally biased region" description="Basic and acidic residues" evidence="3">
    <location>
        <begin position="1297"/>
        <end position="1307"/>
    </location>
</feature>
<dbReference type="PANTHER" id="PTHR12634">
    <property type="entry name" value="SIT4 YEAST -ASSOCIATING PROTEIN-RELATED"/>
    <property type="match status" value="1"/>
</dbReference>
<dbReference type="InterPro" id="IPR007587">
    <property type="entry name" value="SAPS"/>
</dbReference>
<feature type="region of interest" description="Disordered" evidence="3">
    <location>
        <begin position="1253"/>
        <end position="1317"/>
    </location>
</feature>
<organism evidence="4 5">
    <name type="scientific">Cordyceps militaris (strain CM01)</name>
    <name type="common">Caterpillar fungus</name>
    <dbReference type="NCBI Taxonomy" id="983644"/>
    <lineage>
        <taxon>Eukaryota</taxon>
        <taxon>Fungi</taxon>
        <taxon>Dikarya</taxon>
        <taxon>Ascomycota</taxon>
        <taxon>Pezizomycotina</taxon>
        <taxon>Sordariomycetes</taxon>
        <taxon>Hypocreomycetidae</taxon>
        <taxon>Hypocreales</taxon>
        <taxon>Cordycipitaceae</taxon>
        <taxon>Cordyceps</taxon>
    </lineage>
</organism>
<dbReference type="STRING" id="983644.G3J7Q1"/>
<feature type="compositionally biased region" description="Pro residues" evidence="3">
    <location>
        <begin position="1084"/>
        <end position="1101"/>
    </location>
</feature>
<dbReference type="GO" id="GO:0005829">
    <property type="term" value="C:cytosol"/>
    <property type="evidence" value="ECO:0007669"/>
    <property type="project" value="TreeGrafter"/>
</dbReference>
<feature type="region of interest" description="Disordered" evidence="3">
    <location>
        <begin position="259"/>
        <end position="293"/>
    </location>
</feature>
<reference evidence="4 5" key="1">
    <citation type="journal article" date="2011" name="Genome Biol.">
        <title>Genome sequence of the insect pathogenic fungus Cordyceps militaris, a valued traditional Chinese medicine.</title>
        <authorList>
            <person name="Zheng P."/>
            <person name="Xia Y."/>
            <person name="Xiao G."/>
            <person name="Xiong C."/>
            <person name="Hu X."/>
            <person name="Zhang S."/>
            <person name="Zheng H."/>
            <person name="Huang Y."/>
            <person name="Zhou Y."/>
            <person name="Wang S."/>
            <person name="Zhao G.P."/>
            <person name="Liu X."/>
            <person name="St Leger R.J."/>
            <person name="Wang C."/>
        </authorList>
    </citation>
    <scope>NUCLEOTIDE SEQUENCE [LARGE SCALE GENOMIC DNA]</scope>
    <source>
        <strain evidence="4 5">CM01</strain>
    </source>
</reference>
<proteinExistence type="inferred from homology"/>